<keyword evidence="1" id="KW-0812">Transmembrane</keyword>
<evidence type="ECO:0000313" key="2">
    <source>
        <dbReference type="EMBL" id="BDY13946.1"/>
    </source>
</evidence>
<feature type="transmembrane region" description="Helical" evidence="1">
    <location>
        <begin position="21"/>
        <end position="38"/>
    </location>
</feature>
<dbReference type="EMBL" id="AP027370">
    <property type="protein sequence ID" value="BDY13946.1"/>
    <property type="molecule type" value="Genomic_DNA"/>
</dbReference>
<evidence type="ECO:0000256" key="1">
    <source>
        <dbReference type="SAM" id="Phobius"/>
    </source>
</evidence>
<dbReference type="Proteomes" id="UP001321445">
    <property type="component" value="Chromosome"/>
</dbReference>
<protein>
    <recommendedName>
        <fullName evidence="4">DUF58 domain-containing protein</fullName>
    </recommendedName>
</protein>
<keyword evidence="1" id="KW-1133">Transmembrane helix</keyword>
<dbReference type="PANTHER" id="PTHR34351">
    <property type="entry name" value="SLR1927 PROTEIN-RELATED"/>
    <property type="match status" value="1"/>
</dbReference>
<accession>A0ABM8FNG8</accession>
<keyword evidence="1" id="KW-0472">Membrane</keyword>
<sequence>MSFLHTFLQTYRRVEQHATRYTILVVLLLVGLFLEAYMHNFNLVYITLFFLFAAVLTAAPLGILNIGRLEAGFEGCGRLFAKRESHCRFNVKNPSPATAWGIALWCKDQSQPLSSIEPQTVIRANLPIVPKRRGRMALGPCRLESRFPLSTIRFVLPIEARCEVVVYPEPKGKPLQSYLQRIRTHYGEETDFDGLVHYSGSQSASRIHWPSVAKGETMVKHFITEHETQTLRFDFKSCAKSDEARLSQLTLWALECEKRGLPFIIRMPHGELDSRKEGIDAILETLATY</sequence>
<proteinExistence type="predicted"/>
<keyword evidence="3" id="KW-1185">Reference proteome</keyword>
<feature type="transmembrane region" description="Helical" evidence="1">
    <location>
        <begin position="44"/>
        <end position="64"/>
    </location>
</feature>
<evidence type="ECO:0000313" key="3">
    <source>
        <dbReference type="Proteomes" id="UP001321445"/>
    </source>
</evidence>
<dbReference type="RefSeq" id="WP_286336884.1">
    <property type="nucleotide sequence ID" value="NZ_AP027370.1"/>
</dbReference>
<dbReference type="PANTHER" id="PTHR34351:SF1">
    <property type="entry name" value="SLR1927 PROTEIN"/>
    <property type="match status" value="1"/>
</dbReference>
<gene>
    <name evidence="2" type="ORF">HCR_22580</name>
</gene>
<reference evidence="2 3" key="1">
    <citation type="submission" date="2023-03" db="EMBL/GenBank/DDBJ databases">
        <title>Description of Hydrogenimonas sp. ISO32.</title>
        <authorList>
            <person name="Mino S."/>
            <person name="Fukazawa S."/>
            <person name="Sawabe T."/>
        </authorList>
    </citation>
    <scope>NUCLEOTIDE SEQUENCE [LARGE SCALE GENOMIC DNA]</scope>
    <source>
        <strain evidence="2 3">ISO32</strain>
    </source>
</reference>
<evidence type="ECO:0008006" key="4">
    <source>
        <dbReference type="Google" id="ProtNLM"/>
    </source>
</evidence>
<organism evidence="2 3">
    <name type="scientific">Hydrogenimonas cancrithermarum</name>
    <dbReference type="NCBI Taxonomy" id="2993563"/>
    <lineage>
        <taxon>Bacteria</taxon>
        <taxon>Pseudomonadati</taxon>
        <taxon>Campylobacterota</taxon>
        <taxon>Epsilonproteobacteria</taxon>
        <taxon>Campylobacterales</taxon>
        <taxon>Hydrogenimonadaceae</taxon>
        <taxon>Hydrogenimonas</taxon>
    </lineage>
</organism>
<name>A0ABM8FNG8_9BACT</name>